<dbReference type="OrthoDB" id="1113021at2"/>
<comment type="caution">
    <text evidence="2">The sequence shown here is derived from an EMBL/GenBank/DDBJ whole genome shotgun (WGS) entry which is preliminary data.</text>
</comment>
<sequence>MSIGIPKNDEVYQLFGRKYVYETRLDSNVHYDIEIYGLVETERYNEAVRKLDPWIIALLTTFLLLGLFGMPYFKMLFIAEDERLSSNDVILSGISVIIGAPILVIVFFSLMNHYYDYYYKFPDRLDDLSEKITTRYEAENAANVTTLYNMSLANEERARENSDSLTIRISETNEVYRENHKFISKIDTATGAVKYHIRLIDKNNIENTKNLGSRPYYTDYVNAKNLWYIDTLAHKIKYVMRPVVSIEDQSEEAIYLLKNKQDFISGYRVGAAQLKSLHEAILPFGFQFAVVDDDGEVWFHSKKGRATLENFLYVSRYNSKLKAAMLARIKAKGMVNYRDEGQLYSINPISNTNLSVIALYDIGLLRTKISEVLTLSCIGIVLALILILIITILSLIIRNPKLGLYKYDRFLFEFLTPKKSLKTSYILLSIVLIGLVLVAFLISFYITPIIAYILCLLLAIYAYLIIFYTLHPYRSNGDFKFKIRDFILLLAIIFLNILTCKVNDNQMNFVLPSLLVQILFLVFIYMNKSSKNIKFVTSLHGRIHSLTQTIVDAIRKRNSSIRIGYRYWYALFLFCWLLLSTIFPAYVIFKNAKLLNDEIWSKTNKIDMARRFMDKEKSLEASFPAFKNQKEQFDKLHKEHLNLGQYHETFTLVETTDSQAPFDNQKVPFLEDFLWQIRPTYDVRINEFQGMVYDIAHDLSWASEKNPNTFYLNYLDNNKAICVTETNVQNSAATLPPQFILLVIIGLIIILAILFSLILFFSDRFFAFRFRHLEPNDFDTNQKEGYIEKFGQILHDEKSNSGLLLIGPPFCGKQTFAKEILTDAGYLRIATLSMLQLENMPMGSDIGENLGVLSSSYQKGQNDFHHEDYEAFVIEHLEHNIKSFDANHTKLKVILFLISQRKRIILVSEVYPSQIFSMYESAQGEAEHSLGKLQDDFNSWRNILSAFPQILIGITKNTEKVSKKLNFGLKSDQSPSAEDISVLTDELGYSKFLPTLAPVILVKSLYDTPHTINQPHRLDRQRMVMHTQNLAHGYYNDIWNTLPTRERYLLYDLAKDGFMNIKNRNSLFSLMKKGLVVWHDRPKIFNYSFKNFIMTSVSLNEALRLENKNRGKGTWANTRILIYLVIITVIVFIGLGKPELLKDFETLVGTLGGLGVLIPLISKLLASGGQKM</sequence>
<proteinExistence type="predicted"/>
<evidence type="ECO:0000256" key="1">
    <source>
        <dbReference type="SAM" id="Phobius"/>
    </source>
</evidence>
<feature type="transmembrane region" description="Helical" evidence="1">
    <location>
        <begin position="54"/>
        <end position="77"/>
    </location>
</feature>
<feature type="transmembrane region" description="Helical" evidence="1">
    <location>
        <begin position="1147"/>
        <end position="1166"/>
    </location>
</feature>
<feature type="transmembrane region" description="Helical" evidence="1">
    <location>
        <begin position="425"/>
        <end position="443"/>
    </location>
</feature>
<dbReference type="EMBL" id="RCNR01000004">
    <property type="protein sequence ID" value="MUH34771.1"/>
    <property type="molecule type" value="Genomic_DNA"/>
</dbReference>
<feature type="transmembrane region" description="Helical" evidence="1">
    <location>
        <begin position="89"/>
        <end position="111"/>
    </location>
</feature>
<keyword evidence="1" id="KW-0812">Transmembrane</keyword>
<feature type="transmembrane region" description="Helical" evidence="1">
    <location>
        <begin position="1116"/>
        <end position="1135"/>
    </location>
</feature>
<keyword evidence="1" id="KW-1133">Transmembrane helix</keyword>
<evidence type="ECO:0000313" key="3">
    <source>
        <dbReference type="Proteomes" id="UP000540519"/>
    </source>
</evidence>
<dbReference type="Proteomes" id="UP000540519">
    <property type="component" value="Unassembled WGS sequence"/>
</dbReference>
<keyword evidence="1" id="KW-0472">Membrane</keyword>
<feature type="transmembrane region" description="Helical" evidence="1">
    <location>
        <begin position="509"/>
        <end position="526"/>
    </location>
</feature>
<evidence type="ECO:0000313" key="2">
    <source>
        <dbReference type="EMBL" id="MUH34771.1"/>
    </source>
</evidence>
<feature type="transmembrane region" description="Helical" evidence="1">
    <location>
        <begin position="449"/>
        <end position="469"/>
    </location>
</feature>
<gene>
    <name evidence="2" type="ORF">D9O36_02855</name>
</gene>
<feature type="transmembrane region" description="Helical" evidence="1">
    <location>
        <begin position="739"/>
        <end position="761"/>
    </location>
</feature>
<protein>
    <submittedName>
        <fullName evidence="2">Uncharacterized protein</fullName>
    </submittedName>
</protein>
<feature type="transmembrane region" description="Helical" evidence="1">
    <location>
        <begin position="567"/>
        <end position="589"/>
    </location>
</feature>
<organism evidence="2 3">
    <name type="scientific">Zobellia amurskyensis</name>
    <dbReference type="NCBI Taxonomy" id="248905"/>
    <lineage>
        <taxon>Bacteria</taxon>
        <taxon>Pseudomonadati</taxon>
        <taxon>Bacteroidota</taxon>
        <taxon>Flavobacteriia</taxon>
        <taxon>Flavobacteriales</taxon>
        <taxon>Flavobacteriaceae</taxon>
        <taxon>Zobellia</taxon>
    </lineage>
</organism>
<feature type="transmembrane region" description="Helical" evidence="1">
    <location>
        <begin position="372"/>
        <end position="397"/>
    </location>
</feature>
<name>A0A7X3D0C1_9FLAO</name>
<accession>A0A7X3D0C1</accession>
<feature type="transmembrane region" description="Helical" evidence="1">
    <location>
        <begin position="481"/>
        <end position="497"/>
    </location>
</feature>
<reference evidence="2 3" key="1">
    <citation type="journal article" date="2019" name="Mar. Drugs">
        <title>Comparative Genomics and CAZyme Genome Repertoires of Marine Zobellia amurskyensis KMM 3526(T) and Zobellia laminariae KMM 3676(T).</title>
        <authorList>
            <person name="Chernysheva N."/>
            <person name="Bystritskaya E."/>
            <person name="Stenkova A."/>
            <person name="Golovkin I."/>
            <person name="Nedashkovskaya O."/>
            <person name="Isaeva M."/>
        </authorList>
    </citation>
    <scope>NUCLEOTIDE SEQUENCE [LARGE SCALE GENOMIC DNA]</scope>
    <source>
        <strain evidence="2 3">KMM 3526</strain>
    </source>
</reference>
<dbReference type="AlphaFoldDB" id="A0A7X3D0C1"/>
<dbReference type="RefSeq" id="WP_155598763.1">
    <property type="nucleotide sequence ID" value="NZ_RCNR01000004.1"/>
</dbReference>
<keyword evidence="3" id="KW-1185">Reference proteome</keyword>